<feature type="transmembrane region" description="Helical" evidence="1">
    <location>
        <begin position="277"/>
        <end position="303"/>
    </location>
</feature>
<gene>
    <name evidence="2" type="ORF">BJ998_000606</name>
</gene>
<proteinExistence type="predicted"/>
<feature type="transmembrane region" description="Helical" evidence="1">
    <location>
        <begin position="367"/>
        <end position="391"/>
    </location>
</feature>
<feature type="transmembrane region" description="Helical" evidence="1">
    <location>
        <begin position="747"/>
        <end position="778"/>
    </location>
</feature>
<dbReference type="RefSeq" id="WP_184858251.1">
    <property type="nucleotide sequence ID" value="NZ_JACHIR010000001.1"/>
</dbReference>
<protein>
    <submittedName>
        <fullName evidence="2">Putative ABC transport system permease protein</fullName>
    </submittedName>
</protein>
<dbReference type="Proteomes" id="UP000585638">
    <property type="component" value="Unassembled WGS sequence"/>
</dbReference>
<keyword evidence="1" id="KW-0472">Membrane</keyword>
<evidence type="ECO:0000313" key="2">
    <source>
        <dbReference type="EMBL" id="MBB5889410.1"/>
    </source>
</evidence>
<feature type="transmembrane region" description="Helical" evidence="1">
    <location>
        <begin position="412"/>
        <end position="431"/>
    </location>
</feature>
<comment type="caution">
    <text evidence="2">The sequence shown here is derived from an EMBL/GenBank/DDBJ whole genome shotgun (WGS) entry which is preliminary data.</text>
</comment>
<reference evidence="2 3" key="1">
    <citation type="submission" date="2020-08" db="EMBL/GenBank/DDBJ databases">
        <title>Sequencing the genomes of 1000 actinobacteria strains.</title>
        <authorList>
            <person name="Klenk H.-P."/>
        </authorList>
    </citation>
    <scope>NUCLEOTIDE SEQUENCE [LARGE SCALE GENOMIC DNA]</scope>
    <source>
        <strain evidence="2 3">DSM 43851</strain>
    </source>
</reference>
<feature type="transmembrane region" description="Helical" evidence="1">
    <location>
        <begin position="703"/>
        <end position="726"/>
    </location>
</feature>
<keyword evidence="1" id="KW-1133">Transmembrane helix</keyword>
<accession>A0A7W9KB85</accession>
<sequence length="835" mass="86759">MQLPWRTSARTGLSSGSSVVVATVTGLLLAFVAASAVLCAVSTGNAALSYQVGRSCPQSLAPAVNGLGVPPDAADRIAQDAREVAKQQGFPQTLFGAYTRTFRLDLGGRPSPWLRFGYRDDATANLRAIQGGATNGTWLAQSPSADAHIGLGPLSSEIPPVTAIYSDLNDPVSPFWCTEVATVVYNTQAGDGGSSTTAFLPTIADVANLGRRLDISVRFPVTAPKTLAEARDLAARSDRLADALRKKFAADGLTAFAPVRLPFASALTEAEKAQTNVIAFVLPLTAISLLVGLVGVGAMAAQWCQRRHAVLRLLWARGSSPISLGAKALLELAGPLVVGAAIGLVVARVALPWYAPVAELDPGTTTWAVLVVLGVLVSAAAVLTATAAWWTHRMFQAPRRRRIPRVLRLIPFELPVATAAVFSGLRLMQSVPRTGGVAPSLDAFALAFPVLVVVVIAGIAARLGRLLLAWSHRLSVWSLPSVQLAVRRLAAASTAATGVLLVGVLAVGTLAVGNSVNHAEQNSLASKSGNLIGARTSVQISTTFGQSKAPLPSTVDAHATVVGVVDRGVSNMVAVDPATFANGAWIDPERRDEMLDLVGRLGHGAAIAVGGAKTGSIAIPGFAPLHTIGQLPLFPGMPYNVGYVTARSDITSTSEINSFFLWSSDNADTVLKQLAAGRIDHIAYKTTDMALDALPFYTVQWTFGYIASVGALLAVIAAASLLLAVGARRKQTALSGALATRMGLRPATLVVSHLLEFGAVAGSVLLAGVTVGLVVSAFSVPRLDPAPWLRPVSALPNSVMFVLIAVVIGLVVVAAAGWIAVRGVRTARVGELIRG</sequence>
<name>A0A7W9KB85_9PSEU</name>
<feature type="transmembrane region" description="Helical" evidence="1">
    <location>
        <begin position="489"/>
        <end position="512"/>
    </location>
</feature>
<feature type="transmembrane region" description="Helical" evidence="1">
    <location>
        <begin position="324"/>
        <end position="347"/>
    </location>
</feature>
<organism evidence="2 3">
    <name type="scientific">Kutzneria kofuensis</name>
    <dbReference type="NCBI Taxonomy" id="103725"/>
    <lineage>
        <taxon>Bacteria</taxon>
        <taxon>Bacillati</taxon>
        <taxon>Actinomycetota</taxon>
        <taxon>Actinomycetes</taxon>
        <taxon>Pseudonocardiales</taxon>
        <taxon>Pseudonocardiaceae</taxon>
        <taxon>Kutzneria</taxon>
    </lineage>
</organism>
<keyword evidence="1" id="KW-0812">Transmembrane</keyword>
<evidence type="ECO:0000313" key="3">
    <source>
        <dbReference type="Proteomes" id="UP000585638"/>
    </source>
</evidence>
<keyword evidence="3" id="KW-1185">Reference proteome</keyword>
<evidence type="ECO:0000256" key="1">
    <source>
        <dbReference type="SAM" id="Phobius"/>
    </source>
</evidence>
<dbReference type="EMBL" id="JACHIR010000001">
    <property type="protein sequence ID" value="MBB5889410.1"/>
    <property type="molecule type" value="Genomic_DNA"/>
</dbReference>
<feature type="transmembrane region" description="Helical" evidence="1">
    <location>
        <begin position="798"/>
        <end position="821"/>
    </location>
</feature>
<feature type="transmembrane region" description="Helical" evidence="1">
    <location>
        <begin position="443"/>
        <end position="468"/>
    </location>
</feature>
<dbReference type="AlphaFoldDB" id="A0A7W9KB85"/>